<proteinExistence type="predicted"/>
<sequence>MTKVNRRKFLKKAILATSGIGVALFSYSYAFYIEPRRLEINPILVKHKKIPTSFDGFTIAQFSDTHLSSDYSLEKLQTTVYKINHLSPDLIVFSGDLIDLANKFERPEKISPILKKLQAPFGKLSIYGNHDHGGYGTELYQQIMVEANFTLLKNDLKVLTMPGGDRIQIAGLDDVMLGLPNFEVMLQRQQDLFTILLAHEPDIADQSKNYPIHLQLSGHSHGGQIALPFIGPIITPPHGQKYPKGRYELDGLTLYTNKGIGMTRIPARLFSVPEITLFTLRSI</sequence>
<dbReference type="Gene3D" id="3.60.21.10">
    <property type="match status" value="1"/>
</dbReference>
<accession>A0ABY9JUV9</accession>
<dbReference type="InterPro" id="IPR051158">
    <property type="entry name" value="Metallophosphoesterase_sf"/>
</dbReference>
<gene>
    <name evidence="2" type="ORF">LC087_03045</name>
</gene>
<reference evidence="2 3" key="1">
    <citation type="submission" date="2023-06" db="EMBL/GenBank/DDBJ databases">
        <title>Five Gram-positive bacteria isolated from mangrove sediments in Shenzhen, Guangdong, China.</title>
        <authorList>
            <person name="Yu S."/>
            <person name="Zheng W."/>
            <person name="Huang Y."/>
        </authorList>
    </citation>
    <scope>NUCLEOTIDE SEQUENCE [LARGE SCALE GENOMIC DNA]</scope>
    <source>
        <strain evidence="2 3">SaN35-3</strain>
    </source>
</reference>
<evidence type="ECO:0000313" key="3">
    <source>
        <dbReference type="Proteomes" id="UP001197974"/>
    </source>
</evidence>
<evidence type="ECO:0000259" key="1">
    <source>
        <dbReference type="Pfam" id="PF00149"/>
    </source>
</evidence>
<dbReference type="EMBL" id="CP129013">
    <property type="protein sequence ID" value="WLR43192.1"/>
    <property type="molecule type" value="Genomic_DNA"/>
</dbReference>
<dbReference type="PANTHER" id="PTHR31302:SF25">
    <property type="entry name" value="PHOSPHOESTERASE"/>
    <property type="match status" value="1"/>
</dbReference>
<dbReference type="PROSITE" id="PS51318">
    <property type="entry name" value="TAT"/>
    <property type="match status" value="1"/>
</dbReference>
<dbReference type="Pfam" id="PF00149">
    <property type="entry name" value="Metallophos"/>
    <property type="match status" value="1"/>
</dbReference>
<dbReference type="PANTHER" id="PTHR31302">
    <property type="entry name" value="TRANSMEMBRANE PROTEIN WITH METALLOPHOSPHOESTERASE DOMAIN-RELATED"/>
    <property type="match status" value="1"/>
</dbReference>
<dbReference type="InterPro" id="IPR004843">
    <property type="entry name" value="Calcineurin-like_PHP"/>
</dbReference>
<dbReference type="SUPFAM" id="SSF56300">
    <property type="entry name" value="Metallo-dependent phosphatases"/>
    <property type="match status" value="1"/>
</dbReference>
<evidence type="ECO:0000313" key="2">
    <source>
        <dbReference type="EMBL" id="WLR43192.1"/>
    </source>
</evidence>
<name>A0ABY9JUV9_9BACI</name>
<dbReference type="InterPro" id="IPR006311">
    <property type="entry name" value="TAT_signal"/>
</dbReference>
<dbReference type="Proteomes" id="UP001197974">
    <property type="component" value="Chromosome"/>
</dbReference>
<keyword evidence="3" id="KW-1185">Reference proteome</keyword>
<dbReference type="RefSeq" id="WP_226539021.1">
    <property type="nucleotide sequence ID" value="NZ_CP129013.1"/>
</dbReference>
<feature type="domain" description="Calcineurin-like phosphoesterase" evidence="1">
    <location>
        <begin position="58"/>
        <end position="222"/>
    </location>
</feature>
<protein>
    <submittedName>
        <fullName evidence="2">Metallophosphoesterase</fullName>
    </submittedName>
</protein>
<dbReference type="InterPro" id="IPR029052">
    <property type="entry name" value="Metallo-depent_PP-like"/>
</dbReference>
<dbReference type="CDD" id="cd07385">
    <property type="entry name" value="MPP_YkuE_C"/>
    <property type="match status" value="1"/>
</dbReference>
<organism evidence="2 3">
    <name type="scientific">Bacillus carboniphilus</name>
    <dbReference type="NCBI Taxonomy" id="86663"/>
    <lineage>
        <taxon>Bacteria</taxon>
        <taxon>Bacillati</taxon>
        <taxon>Bacillota</taxon>
        <taxon>Bacilli</taxon>
        <taxon>Bacillales</taxon>
        <taxon>Bacillaceae</taxon>
        <taxon>Bacillus</taxon>
    </lineage>
</organism>